<protein>
    <submittedName>
        <fullName evidence="4">NADPH-dependent FMN reductase</fullName>
    </submittedName>
</protein>
<dbReference type="InterPro" id="IPR051796">
    <property type="entry name" value="ISF_SsuE-like"/>
</dbReference>
<dbReference type="Pfam" id="PF03358">
    <property type="entry name" value="FMN_red"/>
    <property type="match status" value="1"/>
</dbReference>
<evidence type="ECO:0000313" key="5">
    <source>
        <dbReference type="Proteomes" id="UP000184447"/>
    </source>
</evidence>
<dbReference type="Gene3D" id="3.40.50.360">
    <property type="match status" value="1"/>
</dbReference>
<dbReference type="EMBL" id="FQXM01000023">
    <property type="protein sequence ID" value="SHH94913.1"/>
    <property type="molecule type" value="Genomic_DNA"/>
</dbReference>
<sequence length="210" mass="24169">MKLLAVVGSSRKNGNTATLIKEALKPFEKEAFDIELIYLSDYQYKDCIGCEGCKDTFKCAIKDDMQKIYPKVMEADALIIGSPTYFYNMTADMKAFLDRLYCYEVFHEEDRSVWMGLNEAFGVKYAAVVAVCEQNDEKDMGYTAISMEKTLQALGYRVVDVVKALKLFSRKEAKNHEDTMIEAYNCGEKLLKTLKLREEVQKKIRFMEQL</sequence>
<dbReference type="InterPro" id="IPR005025">
    <property type="entry name" value="FMN_Rdtase-like_dom"/>
</dbReference>
<reference evidence="4 5" key="1">
    <citation type="submission" date="2016-11" db="EMBL/GenBank/DDBJ databases">
        <authorList>
            <person name="Jaros S."/>
            <person name="Januszkiewicz K."/>
            <person name="Wedrychowicz H."/>
        </authorList>
    </citation>
    <scope>NUCLEOTIDE SEQUENCE [LARGE SCALE GENOMIC DNA]</scope>
    <source>
        <strain evidence="4 5">DSM 8605</strain>
    </source>
</reference>
<gene>
    <name evidence="4" type="ORF">SAMN02745207_03367</name>
</gene>
<feature type="domain" description="NADPH-dependent FMN reductase-like" evidence="3">
    <location>
        <begin position="1"/>
        <end position="131"/>
    </location>
</feature>
<dbReference type="SUPFAM" id="SSF52218">
    <property type="entry name" value="Flavoproteins"/>
    <property type="match status" value="1"/>
</dbReference>
<dbReference type="PANTHER" id="PTHR43278:SF1">
    <property type="entry name" value="IRON-SULFUR FLAVOPROTEIN MJ1083"/>
    <property type="match status" value="1"/>
</dbReference>
<evidence type="ECO:0000259" key="3">
    <source>
        <dbReference type="Pfam" id="PF03358"/>
    </source>
</evidence>
<dbReference type="InterPro" id="IPR029039">
    <property type="entry name" value="Flavoprotein-like_sf"/>
</dbReference>
<dbReference type="STRING" id="1121316.SAMN02745207_03367"/>
<evidence type="ECO:0000256" key="2">
    <source>
        <dbReference type="ARBA" id="ARBA00022643"/>
    </source>
</evidence>
<name>A0A1M5X6R7_9CLOT</name>
<dbReference type="PANTHER" id="PTHR43278">
    <property type="entry name" value="NAD(P)H-DEPENDENT FMN-CONTAINING OXIDOREDUCTASE YWQN-RELATED"/>
    <property type="match status" value="1"/>
</dbReference>
<dbReference type="RefSeq" id="WP_073339765.1">
    <property type="nucleotide sequence ID" value="NZ_FQXM01000023.1"/>
</dbReference>
<dbReference type="OrthoDB" id="9805976at2"/>
<organism evidence="4 5">
    <name type="scientific">Clostridium grantii DSM 8605</name>
    <dbReference type="NCBI Taxonomy" id="1121316"/>
    <lineage>
        <taxon>Bacteria</taxon>
        <taxon>Bacillati</taxon>
        <taxon>Bacillota</taxon>
        <taxon>Clostridia</taxon>
        <taxon>Eubacteriales</taxon>
        <taxon>Clostridiaceae</taxon>
        <taxon>Clostridium</taxon>
    </lineage>
</organism>
<accession>A0A1M5X6R7</accession>
<evidence type="ECO:0000256" key="1">
    <source>
        <dbReference type="ARBA" id="ARBA00022630"/>
    </source>
</evidence>
<keyword evidence="2" id="KW-0288">FMN</keyword>
<dbReference type="Proteomes" id="UP000184447">
    <property type="component" value="Unassembled WGS sequence"/>
</dbReference>
<dbReference type="GO" id="GO:0016491">
    <property type="term" value="F:oxidoreductase activity"/>
    <property type="evidence" value="ECO:0007669"/>
    <property type="project" value="InterPro"/>
</dbReference>
<keyword evidence="5" id="KW-1185">Reference proteome</keyword>
<proteinExistence type="predicted"/>
<dbReference type="AlphaFoldDB" id="A0A1M5X6R7"/>
<keyword evidence="1" id="KW-0285">Flavoprotein</keyword>
<evidence type="ECO:0000313" key="4">
    <source>
        <dbReference type="EMBL" id="SHH94913.1"/>
    </source>
</evidence>